<evidence type="ECO:0000313" key="1">
    <source>
        <dbReference type="EMBL" id="MED7827254.1"/>
    </source>
</evidence>
<comment type="caution">
    <text evidence="1">The sequence shown here is derived from an EMBL/GenBank/DDBJ whole genome shotgun (WGS) entry which is preliminary data.</text>
</comment>
<reference evidence="1" key="1">
    <citation type="submission" date="2024-01" db="EMBL/GenBank/DDBJ databases">
        <title>First draft genome sequence data of TA4-1, the type strain of Gram-positive actinobacterium Streptomyces chiangmaiensis.</title>
        <authorList>
            <person name="Yasawong M."/>
            <person name="Nantapong N."/>
        </authorList>
    </citation>
    <scope>NUCLEOTIDE SEQUENCE</scope>
    <source>
        <strain evidence="1">TA4-1</strain>
    </source>
</reference>
<keyword evidence="2" id="KW-1185">Reference proteome</keyword>
<proteinExistence type="predicted"/>
<organism evidence="1 2">
    <name type="scientific">Streptomyces chiangmaiensis</name>
    <dbReference type="NCBI Taxonomy" id="766497"/>
    <lineage>
        <taxon>Bacteria</taxon>
        <taxon>Bacillati</taxon>
        <taxon>Actinomycetota</taxon>
        <taxon>Actinomycetes</taxon>
        <taxon>Kitasatosporales</taxon>
        <taxon>Streptomycetaceae</taxon>
        <taxon>Streptomyces</taxon>
    </lineage>
</organism>
<dbReference type="Proteomes" id="UP001333996">
    <property type="component" value="Unassembled WGS sequence"/>
</dbReference>
<evidence type="ECO:0000313" key="2">
    <source>
        <dbReference type="Proteomes" id="UP001333996"/>
    </source>
</evidence>
<sequence length="49" mass="5480">MLLIEVKSVRPTTQLRLEPKDFAVELSSKLKKALGQIDRTATLIAARKT</sequence>
<dbReference type="EMBL" id="JAYWVC010000216">
    <property type="protein sequence ID" value="MED7827254.1"/>
    <property type="molecule type" value="Genomic_DNA"/>
</dbReference>
<dbReference type="RefSeq" id="WP_329511637.1">
    <property type="nucleotide sequence ID" value="NZ_BAAAYZ010000105.1"/>
</dbReference>
<accession>A0ABU7FTG0</accession>
<name>A0ABU7FTG0_9ACTN</name>
<gene>
    <name evidence="1" type="ORF">VXC91_36425</name>
</gene>
<protein>
    <submittedName>
        <fullName evidence="1">Uncharacterized protein</fullName>
    </submittedName>
</protein>